<evidence type="ECO:0000256" key="4">
    <source>
        <dbReference type="ARBA" id="ARBA00022631"/>
    </source>
</evidence>
<evidence type="ECO:0000256" key="3">
    <source>
        <dbReference type="ARBA" id="ARBA00012257"/>
    </source>
</evidence>
<dbReference type="NCBIfam" id="NF010372">
    <property type="entry name" value="PRK13798.1"/>
    <property type="match status" value="1"/>
</dbReference>
<accession>A0A1G6JN63</accession>
<dbReference type="PANTHER" id="PTHR43466:SF1">
    <property type="entry name" value="2-OXO-4-HYDROXY-4-CARBOXY-5-UREIDOIMIDAZOLINE DECARBOXYLASE-RELATED"/>
    <property type="match status" value="1"/>
</dbReference>
<dbReference type="NCBIfam" id="TIGR03180">
    <property type="entry name" value="UraD_2"/>
    <property type="match status" value="1"/>
</dbReference>
<keyword evidence="4" id="KW-0659">Purine metabolism</keyword>
<dbReference type="OrthoDB" id="9800909at2"/>
<feature type="domain" description="Oxo-4-hydroxy-4-carboxy-5-ureidoimidazoline decarboxylase" evidence="7">
    <location>
        <begin position="7"/>
        <end position="162"/>
    </location>
</feature>
<dbReference type="AlphaFoldDB" id="A0A1G6JN63"/>
<dbReference type="InterPro" id="IPR017595">
    <property type="entry name" value="OHCU_decarboxylase-2"/>
</dbReference>
<reference evidence="9" key="1">
    <citation type="submission" date="2016-09" db="EMBL/GenBank/DDBJ databases">
        <authorList>
            <person name="Varghese N."/>
            <person name="Submissions S."/>
        </authorList>
    </citation>
    <scope>NUCLEOTIDE SEQUENCE [LARGE SCALE GENOMIC DNA]</scope>
    <source>
        <strain evidence="9">ANC 3699</strain>
    </source>
</reference>
<dbReference type="GO" id="GO:0006144">
    <property type="term" value="P:purine nucleobase metabolic process"/>
    <property type="evidence" value="ECO:0007669"/>
    <property type="project" value="UniProtKB-KW"/>
</dbReference>
<keyword evidence="5" id="KW-0210">Decarboxylase</keyword>
<dbReference type="PANTHER" id="PTHR43466">
    <property type="entry name" value="2-OXO-4-HYDROXY-4-CARBOXY-5-UREIDOIMIDAZOLINE DECARBOXYLASE-RELATED"/>
    <property type="match status" value="1"/>
</dbReference>
<dbReference type="InterPro" id="IPR036778">
    <property type="entry name" value="OHCU_decarboxylase_sf"/>
</dbReference>
<evidence type="ECO:0000256" key="2">
    <source>
        <dbReference type="ARBA" id="ARBA00004754"/>
    </source>
</evidence>
<keyword evidence="9" id="KW-1185">Reference proteome</keyword>
<dbReference type="EC" id="4.1.1.97" evidence="3"/>
<dbReference type="RefSeq" id="WP_092618431.1">
    <property type="nucleotide sequence ID" value="NZ_FMYK01000003.1"/>
</dbReference>
<keyword evidence="6" id="KW-0456">Lyase</keyword>
<comment type="pathway">
    <text evidence="2">Purine metabolism; urate degradation; (S)-allantoin from urate: step 3/3.</text>
</comment>
<evidence type="ECO:0000313" key="8">
    <source>
        <dbReference type="EMBL" id="SDC20143.1"/>
    </source>
</evidence>
<dbReference type="GO" id="GO:0019628">
    <property type="term" value="P:urate catabolic process"/>
    <property type="evidence" value="ECO:0007669"/>
    <property type="project" value="TreeGrafter"/>
</dbReference>
<evidence type="ECO:0000256" key="5">
    <source>
        <dbReference type="ARBA" id="ARBA00022793"/>
    </source>
</evidence>
<dbReference type="Proteomes" id="UP000242317">
    <property type="component" value="Unassembled WGS sequence"/>
</dbReference>
<dbReference type="InterPro" id="IPR018020">
    <property type="entry name" value="OHCU_decarboxylase"/>
</dbReference>
<organism evidence="8 9">
    <name type="scientific">Acinetobacter marinus</name>
    <dbReference type="NCBI Taxonomy" id="281375"/>
    <lineage>
        <taxon>Bacteria</taxon>
        <taxon>Pseudomonadati</taxon>
        <taxon>Pseudomonadota</taxon>
        <taxon>Gammaproteobacteria</taxon>
        <taxon>Moraxellales</taxon>
        <taxon>Moraxellaceae</taxon>
        <taxon>Acinetobacter</taxon>
    </lineage>
</organism>
<dbReference type="Pfam" id="PF09349">
    <property type="entry name" value="OHCU_decarbox"/>
    <property type="match status" value="1"/>
</dbReference>
<comment type="catalytic activity">
    <reaction evidence="1">
        <text>5-hydroxy-2-oxo-4-ureido-2,5-dihydro-1H-imidazole-5-carboxylate + H(+) = (S)-allantoin + CO2</text>
        <dbReference type="Rhea" id="RHEA:26301"/>
        <dbReference type="ChEBI" id="CHEBI:15378"/>
        <dbReference type="ChEBI" id="CHEBI:15678"/>
        <dbReference type="ChEBI" id="CHEBI:16526"/>
        <dbReference type="ChEBI" id="CHEBI:58639"/>
        <dbReference type="EC" id="4.1.1.97"/>
    </reaction>
</comment>
<dbReference type="GO" id="GO:0051997">
    <property type="term" value="F:2-oxo-4-hydroxy-4-carboxy-5-ureidoimidazoline decarboxylase activity"/>
    <property type="evidence" value="ECO:0007669"/>
    <property type="project" value="UniProtKB-EC"/>
</dbReference>
<name>A0A1G6JN63_9GAMM</name>
<dbReference type="Gene3D" id="1.10.3330.10">
    <property type="entry name" value="Oxo-4-hydroxy-4-carboxy-5-ureidoimidazoline decarboxylase"/>
    <property type="match status" value="1"/>
</dbReference>
<protein>
    <recommendedName>
        <fullName evidence="3">2-oxo-4-hydroxy-4-carboxy-5-ureidoimidazoline decarboxylase</fullName>
        <ecNumber evidence="3">4.1.1.97</ecNumber>
    </recommendedName>
</protein>
<proteinExistence type="predicted"/>
<evidence type="ECO:0000313" key="9">
    <source>
        <dbReference type="Proteomes" id="UP000242317"/>
    </source>
</evidence>
<dbReference type="EMBL" id="FMYK01000003">
    <property type="protein sequence ID" value="SDC20143.1"/>
    <property type="molecule type" value="Genomic_DNA"/>
</dbReference>
<dbReference type="SUPFAM" id="SSF158694">
    <property type="entry name" value="UraD-Like"/>
    <property type="match status" value="1"/>
</dbReference>
<gene>
    <name evidence="8" type="ORF">SAMN05421749_103404</name>
</gene>
<evidence type="ECO:0000256" key="1">
    <source>
        <dbReference type="ARBA" id="ARBA00001163"/>
    </source>
</evidence>
<evidence type="ECO:0000256" key="6">
    <source>
        <dbReference type="ARBA" id="ARBA00023239"/>
    </source>
</evidence>
<sequence length="167" mass="19058">MQLNEFNQLDTAEAKQILKNCVHIPSWIDNLSQARPYQSLASLESSARENIDTWTWREVEETLVFHPRIGEKKAANHLSEKEQNFSAKEQSAVDLSEDTSTALYQGNVDYEQKFGFIFLIRAAGRSAEQILAELQRRLSNDLQTEQAEVIHQLGEIALLRLQSEVQA</sequence>
<evidence type="ECO:0000259" key="7">
    <source>
        <dbReference type="Pfam" id="PF09349"/>
    </source>
</evidence>